<dbReference type="SUPFAM" id="SSF56672">
    <property type="entry name" value="DNA/RNA polymerases"/>
    <property type="match status" value="1"/>
</dbReference>
<dbReference type="Pfam" id="PF13976">
    <property type="entry name" value="gag_pre-integrs"/>
    <property type="match status" value="1"/>
</dbReference>
<evidence type="ECO:0000259" key="4">
    <source>
        <dbReference type="Pfam" id="PF13976"/>
    </source>
</evidence>
<dbReference type="InterPro" id="IPR043502">
    <property type="entry name" value="DNA/RNA_pol_sf"/>
</dbReference>
<dbReference type="GO" id="GO:0004190">
    <property type="term" value="F:aspartic-type endopeptidase activity"/>
    <property type="evidence" value="ECO:0007669"/>
    <property type="project" value="UniProtKB-KW"/>
</dbReference>
<reference evidence="6 7" key="1">
    <citation type="journal article" date="2023" name="G3 (Bethesda)">
        <title>A chromosome-length genome assembly and annotation of blackberry (Rubus argutus, cv. 'Hillquist').</title>
        <authorList>
            <person name="Bruna T."/>
            <person name="Aryal R."/>
            <person name="Dudchenko O."/>
            <person name="Sargent D.J."/>
            <person name="Mead D."/>
            <person name="Buti M."/>
            <person name="Cavallini A."/>
            <person name="Hytonen T."/>
            <person name="Andres J."/>
            <person name="Pham M."/>
            <person name="Weisz D."/>
            <person name="Mascagni F."/>
            <person name="Usai G."/>
            <person name="Natali L."/>
            <person name="Bassil N."/>
            <person name="Fernandez G.E."/>
            <person name="Lomsadze A."/>
            <person name="Armour M."/>
            <person name="Olukolu B."/>
            <person name="Poorten T."/>
            <person name="Britton C."/>
            <person name="Davik J."/>
            <person name="Ashrafi H."/>
            <person name="Aiden E.L."/>
            <person name="Borodovsky M."/>
            <person name="Worthington M."/>
        </authorList>
    </citation>
    <scope>NUCLEOTIDE SEQUENCE [LARGE SCALE GENOMIC DNA]</scope>
    <source>
        <strain evidence="6">PI 553951</strain>
    </source>
</reference>
<dbReference type="AlphaFoldDB" id="A0AAW1VLW7"/>
<feature type="domain" description="Retrovirus-related Pol polyprotein from transposon TNT 1-94-like beta-barrel" evidence="5">
    <location>
        <begin position="203"/>
        <end position="277"/>
    </location>
</feature>
<protein>
    <submittedName>
        <fullName evidence="6">Uncharacterized protein</fullName>
    </submittedName>
</protein>
<feature type="domain" description="Reverse transcriptase Ty1/copia-type" evidence="3">
    <location>
        <begin position="479"/>
        <end position="527"/>
    </location>
</feature>
<evidence type="ECO:0000256" key="2">
    <source>
        <dbReference type="SAM" id="MobiDB-lite"/>
    </source>
</evidence>
<accession>A0AAW1VLW7</accession>
<dbReference type="Pfam" id="PF22936">
    <property type="entry name" value="Pol_BBD"/>
    <property type="match status" value="1"/>
</dbReference>
<feature type="region of interest" description="Disordered" evidence="2">
    <location>
        <begin position="1"/>
        <end position="48"/>
    </location>
</feature>
<evidence type="ECO:0000259" key="3">
    <source>
        <dbReference type="Pfam" id="PF07727"/>
    </source>
</evidence>
<dbReference type="Pfam" id="PF07727">
    <property type="entry name" value="RVT_2"/>
    <property type="match status" value="1"/>
</dbReference>
<dbReference type="PANTHER" id="PTHR11439">
    <property type="entry name" value="GAG-POL-RELATED RETROTRANSPOSON"/>
    <property type="match status" value="1"/>
</dbReference>
<keyword evidence="1" id="KW-0064">Aspartyl protease</keyword>
<feature type="compositionally biased region" description="Low complexity" evidence="2">
    <location>
        <begin position="18"/>
        <end position="34"/>
    </location>
</feature>
<sequence length="759" mass="82354">MVAQHTPVAQSTSNGNNSVPQSPVSSVSSSHHTPTVPPGFSPFTPVSSSQTYVPIPTMPYGFAPYSPYTAFDPNFTLGGFYAGRGQGNNHYTGGRGVNGGGRGIQYTGRNHNAATNGSPGNGGFNNGNNTGAFSNGGFNNGGSFPRNNGGAFPRNNGNNGGLITPADRCFHIIGFPGQQSNDSPSTSSNHTAMLAAANPPQFWLADSGATNHMTNEIQLLNNVAPYNASDSVQVGNGKHLQITHIGNTILGMLKLNNVLLIPELAAHLLSIYQLCKQNNCSVWFDEFMCVIQDKVLGKILYKGLSKQGLYPIPFDLPLLAGKSSSQDLSSTSPSAFVGKCVKQSLWHRRFGHPSFEIVKTMLNKCNIPSNDVRSTVCEPCLLGKFHKLPFQQSQTKSLNPFELVHSDVWGPSPYLSIDGFKYFVLFIDDCTSSPVHSTDAIAPFSPNSHTCIQFGQDNGDLLVNASPGIGISVVPPRVYLLLYVDDIILTGNSEVLILEVKQALQAEFDMKDLGALHYFLGLEIKYLPTGLFCLNTNHLLAAKRILRYVKGSMNHGILFRRGSSLSANSSFHVDLQAYCDADWAGDPNDRKSTTGFVILLNNTPISWCSKKQTAVSRSSTEAEYRSMADTSSEIQWLLHLLTELHIELTQVPTLHCDNISALALAANPVHHSKLKHIEADVHFTREKVKAGTIRLQFVSSKEQLADIFTKGLCSPQHNYLCDSLMMLPYPQAEEGCYGEASRPSVDSYKTNCVGAKSVT</sequence>
<feature type="domain" description="GAG-pre-integrase" evidence="4">
    <location>
        <begin position="335"/>
        <end position="384"/>
    </location>
</feature>
<feature type="compositionally biased region" description="Low complexity" evidence="2">
    <location>
        <begin position="126"/>
        <end position="150"/>
    </location>
</feature>
<evidence type="ECO:0000259" key="5">
    <source>
        <dbReference type="Pfam" id="PF22936"/>
    </source>
</evidence>
<dbReference type="InterPro" id="IPR013103">
    <property type="entry name" value="RVT_2"/>
</dbReference>
<dbReference type="InterPro" id="IPR025724">
    <property type="entry name" value="GAG-pre-integrase_dom"/>
</dbReference>
<gene>
    <name evidence="6" type="ORF">M0R45_000291</name>
</gene>
<evidence type="ECO:0000313" key="6">
    <source>
        <dbReference type="EMBL" id="KAK9905319.1"/>
    </source>
</evidence>
<dbReference type="InterPro" id="IPR054722">
    <property type="entry name" value="PolX-like_BBD"/>
</dbReference>
<keyword evidence="7" id="KW-1185">Reference proteome</keyword>
<dbReference type="EMBL" id="JBEDUW010000150">
    <property type="protein sequence ID" value="KAK9905319.1"/>
    <property type="molecule type" value="Genomic_DNA"/>
</dbReference>
<dbReference type="Proteomes" id="UP001457282">
    <property type="component" value="Unassembled WGS sequence"/>
</dbReference>
<evidence type="ECO:0000313" key="7">
    <source>
        <dbReference type="Proteomes" id="UP001457282"/>
    </source>
</evidence>
<feature type="compositionally biased region" description="Polar residues" evidence="2">
    <location>
        <begin position="7"/>
        <end position="17"/>
    </location>
</feature>
<dbReference type="CDD" id="cd09272">
    <property type="entry name" value="RNase_HI_RT_Ty1"/>
    <property type="match status" value="1"/>
</dbReference>
<organism evidence="6 7">
    <name type="scientific">Rubus argutus</name>
    <name type="common">Southern blackberry</name>
    <dbReference type="NCBI Taxonomy" id="59490"/>
    <lineage>
        <taxon>Eukaryota</taxon>
        <taxon>Viridiplantae</taxon>
        <taxon>Streptophyta</taxon>
        <taxon>Embryophyta</taxon>
        <taxon>Tracheophyta</taxon>
        <taxon>Spermatophyta</taxon>
        <taxon>Magnoliopsida</taxon>
        <taxon>eudicotyledons</taxon>
        <taxon>Gunneridae</taxon>
        <taxon>Pentapetalae</taxon>
        <taxon>rosids</taxon>
        <taxon>fabids</taxon>
        <taxon>Rosales</taxon>
        <taxon>Rosaceae</taxon>
        <taxon>Rosoideae</taxon>
        <taxon>Rosoideae incertae sedis</taxon>
        <taxon>Rubus</taxon>
    </lineage>
</organism>
<evidence type="ECO:0000256" key="1">
    <source>
        <dbReference type="ARBA" id="ARBA00022750"/>
    </source>
</evidence>
<keyword evidence="1" id="KW-0645">Protease</keyword>
<keyword evidence="1" id="KW-0378">Hydrolase</keyword>
<proteinExistence type="predicted"/>
<comment type="caution">
    <text evidence="6">The sequence shown here is derived from an EMBL/GenBank/DDBJ whole genome shotgun (WGS) entry which is preliminary data.</text>
</comment>
<name>A0AAW1VLW7_RUBAR</name>
<dbReference type="PANTHER" id="PTHR11439:SF463">
    <property type="entry name" value="REVERSE TRANSCRIPTASE TY1_COPIA-TYPE DOMAIN-CONTAINING PROTEIN"/>
    <property type="match status" value="1"/>
</dbReference>
<feature type="region of interest" description="Disordered" evidence="2">
    <location>
        <begin position="119"/>
        <end position="159"/>
    </location>
</feature>